<proteinExistence type="predicted"/>
<accession>A0ABR3LRI5</accession>
<organism evidence="1 2">
    <name type="scientific">Cirrhinus molitorella</name>
    <name type="common">mud carp</name>
    <dbReference type="NCBI Taxonomy" id="172907"/>
    <lineage>
        <taxon>Eukaryota</taxon>
        <taxon>Metazoa</taxon>
        <taxon>Chordata</taxon>
        <taxon>Craniata</taxon>
        <taxon>Vertebrata</taxon>
        <taxon>Euteleostomi</taxon>
        <taxon>Actinopterygii</taxon>
        <taxon>Neopterygii</taxon>
        <taxon>Teleostei</taxon>
        <taxon>Ostariophysi</taxon>
        <taxon>Cypriniformes</taxon>
        <taxon>Cyprinidae</taxon>
        <taxon>Labeoninae</taxon>
        <taxon>Labeonini</taxon>
        <taxon>Cirrhinus</taxon>
    </lineage>
</organism>
<protein>
    <submittedName>
        <fullName evidence="1">Uncharacterized protein</fullName>
    </submittedName>
</protein>
<dbReference type="InterPro" id="IPR043502">
    <property type="entry name" value="DNA/RNA_pol_sf"/>
</dbReference>
<evidence type="ECO:0000313" key="2">
    <source>
        <dbReference type="Proteomes" id="UP001558613"/>
    </source>
</evidence>
<dbReference type="EMBL" id="JAYMGO010000019">
    <property type="protein sequence ID" value="KAL1255497.1"/>
    <property type="molecule type" value="Genomic_DNA"/>
</dbReference>
<evidence type="ECO:0000313" key="1">
    <source>
        <dbReference type="EMBL" id="KAL1255497.1"/>
    </source>
</evidence>
<name>A0ABR3LRI5_9TELE</name>
<dbReference type="Proteomes" id="UP001558613">
    <property type="component" value="Unassembled WGS sequence"/>
</dbReference>
<dbReference type="SUPFAM" id="SSF56672">
    <property type="entry name" value="DNA/RNA polymerases"/>
    <property type="match status" value="1"/>
</dbReference>
<comment type="caution">
    <text evidence="1">The sequence shown here is derived from an EMBL/GenBank/DDBJ whole genome shotgun (WGS) entry which is preliminary data.</text>
</comment>
<sequence length="318" mass="34555">MGSRPFEVLFMVAVEGSKWALHPIYWLYGDIELCGRVVLRCGVLVVKDPPGGLRLQVPGILGTNVLGLCYQELFGQHGPALFGFPPVSSAPRPVFQAISHQSAISCRKYDEGKGAWSSGMPYYWWVLDTLVKVHVVSLPTGVTEVRPSIASAYSEATQAVSSTVLEQIAAVDLTALPGSEQDDVPVQQRHRRVPPSEYEVVRAYIKQLLESQVIRESCSPYTSPIILVKKKDGAEASGQAISWPSCAVVGFKHGVQCVHIRFDLLCVRVRGVSCALGAQENLPLSEYQSGEAATPMNLIPFVPGSGVHESRGKGQTHF</sequence>
<reference evidence="1 2" key="1">
    <citation type="submission" date="2023-09" db="EMBL/GenBank/DDBJ databases">
        <authorList>
            <person name="Wang M."/>
        </authorList>
    </citation>
    <scope>NUCLEOTIDE SEQUENCE [LARGE SCALE GENOMIC DNA]</scope>
    <source>
        <strain evidence="1">GT-2023</strain>
        <tissue evidence="1">Liver</tissue>
    </source>
</reference>
<dbReference type="Gene3D" id="3.10.10.10">
    <property type="entry name" value="HIV Type 1 Reverse Transcriptase, subunit A, domain 1"/>
    <property type="match status" value="1"/>
</dbReference>
<keyword evidence="2" id="KW-1185">Reference proteome</keyword>
<gene>
    <name evidence="1" type="ORF">QQF64_013558</name>
</gene>